<organism evidence="13 14">
    <name type="scientific">Lomentospora prolificans</name>
    <dbReference type="NCBI Taxonomy" id="41688"/>
    <lineage>
        <taxon>Eukaryota</taxon>
        <taxon>Fungi</taxon>
        <taxon>Dikarya</taxon>
        <taxon>Ascomycota</taxon>
        <taxon>Pezizomycotina</taxon>
        <taxon>Sordariomycetes</taxon>
        <taxon>Hypocreomycetidae</taxon>
        <taxon>Microascales</taxon>
        <taxon>Microascaceae</taxon>
        <taxon>Lomentospora</taxon>
    </lineage>
</organism>
<keyword evidence="4 11" id="KW-0812">Transmembrane</keyword>
<dbReference type="AlphaFoldDB" id="A0A2N3N7H1"/>
<dbReference type="GO" id="GO:0022857">
    <property type="term" value="F:transmembrane transporter activity"/>
    <property type="evidence" value="ECO:0007669"/>
    <property type="project" value="InterPro"/>
</dbReference>
<evidence type="ECO:0000256" key="1">
    <source>
        <dbReference type="ARBA" id="ARBA00004128"/>
    </source>
</evidence>
<feature type="transmembrane region" description="Helical" evidence="11">
    <location>
        <begin position="283"/>
        <end position="306"/>
    </location>
</feature>
<evidence type="ECO:0000256" key="3">
    <source>
        <dbReference type="ARBA" id="ARBA00022448"/>
    </source>
</evidence>
<feature type="domain" description="Major facilitator superfamily (MFS) profile" evidence="12">
    <location>
        <begin position="133"/>
        <end position="623"/>
    </location>
</feature>
<evidence type="ECO:0000256" key="9">
    <source>
        <dbReference type="ARBA" id="ARBA00083178"/>
    </source>
</evidence>
<name>A0A2N3N7H1_9PEZI</name>
<dbReference type="FunFam" id="1.20.1250.20:FF:000196">
    <property type="entry name" value="MFS toxin efflux pump (AflT)"/>
    <property type="match status" value="1"/>
</dbReference>
<feature type="transmembrane region" description="Helical" evidence="11">
    <location>
        <begin position="456"/>
        <end position="475"/>
    </location>
</feature>
<keyword evidence="3" id="KW-0813">Transport</keyword>
<evidence type="ECO:0000256" key="5">
    <source>
        <dbReference type="ARBA" id="ARBA00022989"/>
    </source>
</evidence>
<feature type="transmembrane region" description="Helical" evidence="11">
    <location>
        <begin position="167"/>
        <end position="186"/>
    </location>
</feature>
<evidence type="ECO:0000256" key="6">
    <source>
        <dbReference type="ARBA" id="ARBA00023136"/>
    </source>
</evidence>
<protein>
    <recommendedName>
        <fullName evidence="8">Efflux pump dotC</fullName>
    </recommendedName>
    <alternativeName>
        <fullName evidence="9">Dothistromin biosynthesis protein C</fullName>
    </alternativeName>
</protein>
<feature type="transmembrane region" description="Helical" evidence="11">
    <location>
        <begin position="255"/>
        <end position="277"/>
    </location>
</feature>
<feature type="transmembrane region" description="Helical" evidence="11">
    <location>
        <begin position="520"/>
        <end position="543"/>
    </location>
</feature>
<evidence type="ECO:0000259" key="12">
    <source>
        <dbReference type="PROSITE" id="PS50850"/>
    </source>
</evidence>
<feature type="transmembrane region" description="Helical" evidence="11">
    <location>
        <begin position="227"/>
        <end position="248"/>
    </location>
</feature>
<feature type="region of interest" description="Disordered" evidence="10">
    <location>
        <begin position="1"/>
        <end position="124"/>
    </location>
</feature>
<feature type="compositionally biased region" description="Basic and acidic residues" evidence="10">
    <location>
        <begin position="46"/>
        <end position="59"/>
    </location>
</feature>
<keyword evidence="14" id="KW-1185">Reference proteome</keyword>
<reference evidence="13 14" key="1">
    <citation type="journal article" date="2017" name="G3 (Bethesda)">
        <title>First Draft Genome Sequence of the Pathogenic Fungus Lomentospora prolificans (Formerly Scedosporium prolificans).</title>
        <authorList>
            <person name="Luo R."/>
            <person name="Zimin A."/>
            <person name="Workman R."/>
            <person name="Fan Y."/>
            <person name="Pertea G."/>
            <person name="Grossman N."/>
            <person name="Wear M.P."/>
            <person name="Jia B."/>
            <person name="Miller H."/>
            <person name="Casadevall A."/>
            <person name="Timp W."/>
            <person name="Zhang S.X."/>
            <person name="Salzberg S.L."/>
        </authorList>
    </citation>
    <scope>NUCLEOTIDE SEQUENCE [LARGE SCALE GENOMIC DNA]</scope>
    <source>
        <strain evidence="13 14">JHH-5317</strain>
    </source>
</reference>
<dbReference type="InterPro" id="IPR036259">
    <property type="entry name" value="MFS_trans_sf"/>
</dbReference>
<feature type="transmembrane region" description="Helical" evidence="11">
    <location>
        <begin position="318"/>
        <end position="338"/>
    </location>
</feature>
<dbReference type="InParanoid" id="A0A2N3N7H1"/>
<feature type="transmembrane region" description="Helical" evidence="11">
    <location>
        <begin position="429"/>
        <end position="449"/>
    </location>
</feature>
<keyword evidence="6 11" id="KW-0472">Membrane</keyword>
<feature type="transmembrane region" description="Helical" evidence="11">
    <location>
        <begin position="132"/>
        <end position="155"/>
    </location>
</feature>
<evidence type="ECO:0000256" key="8">
    <source>
        <dbReference type="ARBA" id="ARBA00069956"/>
    </source>
</evidence>
<dbReference type="PROSITE" id="PS50850">
    <property type="entry name" value="MFS"/>
    <property type="match status" value="1"/>
</dbReference>
<evidence type="ECO:0000313" key="14">
    <source>
        <dbReference type="Proteomes" id="UP000233524"/>
    </source>
</evidence>
<dbReference type="PRINTS" id="PR01036">
    <property type="entry name" value="TCRTETB"/>
</dbReference>
<evidence type="ECO:0000256" key="10">
    <source>
        <dbReference type="SAM" id="MobiDB-lite"/>
    </source>
</evidence>
<comment type="similarity">
    <text evidence="2">Belongs to the major facilitator superfamily. TCR/Tet family.</text>
</comment>
<dbReference type="InterPro" id="IPR011701">
    <property type="entry name" value="MFS"/>
</dbReference>
<feature type="transmembrane region" description="Helical" evidence="11">
    <location>
        <begin position="487"/>
        <end position="508"/>
    </location>
</feature>
<proteinExistence type="inferred from homology"/>
<comment type="function">
    <text evidence="7">Efflux pump; part of the gene cluster that mediates the biosynthesis of dothistromin (DOTH), a polyketide toxin very similar in structure to the aflatoxin precursor, versicolorin B. One function of dotC may be to transport early-stage dothistromin biosynthetic intermediates from the cytoplasm into vacuoles, thereby affecting the rate of dothistromin production.</text>
</comment>
<evidence type="ECO:0000256" key="4">
    <source>
        <dbReference type="ARBA" id="ARBA00022692"/>
    </source>
</evidence>
<feature type="compositionally biased region" description="Polar residues" evidence="10">
    <location>
        <begin position="1"/>
        <end position="13"/>
    </location>
</feature>
<evidence type="ECO:0000256" key="11">
    <source>
        <dbReference type="SAM" id="Phobius"/>
    </source>
</evidence>
<comment type="subcellular location">
    <subcellularLocation>
        <location evidence="1">Vacuole membrane</location>
        <topology evidence="1">Multi-pass membrane protein</topology>
    </subcellularLocation>
</comment>
<dbReference type="GO" id="GO:0005774">
    <property type="term" value="C:vacuolar membrane"/>
    <property type="evidence" value="ECO:0007669"/>
    <property type="project" value="UniProtKB-SubCell"/>
</dbReference>
<feature type="transmembrane region" description="Helical" evidence="11">
    <location>
        <begin position="198"/>
        <end position="221"/>
    </location>
</feature>
<dbReference type="CDD" id="cd17502">
    <property type="entry name" value="MFS_Azr1_MDR_like"/>
    <property type="match status" value="1"/>
</dbReference>
<comment type="caution">
    <text evidence="13">The sequence shown here is derived from an EMBL/GenBank/DDBJ whole genome shotgun (WGS) entry which is preliminary data.</text>
</comment>
<dbReference type="PANTHER" id="PTHR23501">
    <property type="entry name" value="MAJOR FACILITATOR SUPERFAMILY"/>
    <property type="match status" value="1"/>
</dbReference>
<dbReference type="OrthoDB" id="10021397at2759"/>
<evidence type="ECO:0000313" key="13">
    <source>
        <dbReference type="EMBL" id="PKS08332.1"/>
    </source>
</evidence>
<dbReference type="FunFam" id="1.20.1720.10:FF:000014">
    <property type="entry name" value="MFS drug transporter, putative"/>
    <property type="match status" value="1"/>
</dbReference>
<dbReference type="GO" id="GO:0005886">
    <property type="term" value="C:plasma membrane"/>
    <property type="evidence" value="ECO:0007669"/>
    <property type="project" value="TreeGrafter"/>
</dbReference>
<evidence type="ECO:0000256" key="7">
    <source>
        <dbReference type="ARBA" id="ARBA00057269"/>
    </source>
</evidence>
<dbReference type="Gene3D" id="1.20.1720.10">
    <property type="entry name" value="Multidrug resistance protein D"/>
    <property type="match status" value="1"/>
</dbReference>
<gene>
    <name evidence="13" type="ORF">jhhlp_005276</name>
</gene>
<feature type="compositionally biased region" description="Polar residues" evidence="10">
    <location>
        <begin position="77"/>
        <end position="96"/>
    </location>
</feature>
<dbReference type="InterPro" id="IPR020846">
    <property type="entry name" value="MFS_dom"/>
</dbReference>
<evidence type="ECO:0000256" key="2">
    <source>
        <dbReference type="ARBA" id="ARBA00007520"/>
    </source>
</evidence>
<feature type="transmembrane region" description="Helical" evidence="11">
    <location>
        <begin position="393"/>
        <end position="417"/>
    </location>
</feature>
<accession>A0A2N3N7H1</accession>
<sequence>MTNPIFSGPTGNNEPAGEKRTPHPQYDGARSVSQASTRTDTEAMDESWKKEEAGERLSEKPVSVGDSLFQPAIVAQATGSMKESGLSQPSLQQAESRNLEQQTPPDAEEPEPAQAPATKAPEEQRTRLETTIIMGALCSALFLAALDVTIITTAVPTIASEFNSNLGYTWIGSAFILANGAFVPIWGKVSDIWGRKPILLVATAVFFVGSLLCGVSVNMGMLIASRAIQGVGGGGILALVNICISDLFSIRSRGFYFSIIGMVWAISSAIGPVLGGVFTTELTWRWCFYINLPICGVAFVLLVFFLKLHNPRTPINQGLAAIDWLGSLTIVGGTVMFLLGLEFGGIAHPWASPTVLCLLIFGVAVVGIFLFIEAKVAHYPIVPLALFRGRNNIGSLLVAYTHSTVFLSGSYYLPLYFQGVLGVSSLKSGVYILPFVIALSVVSGFIGLIIKATGNYKIGIVVGMLIMTLGIGLFIDLDAHSSMAKIILYQIVAGLGVGPNFQSPLIAFQAGVEPRDIASATTTFAFMRQIAGTISIVIGGAIFNNEMQKQYPQLVEKLGPELADRLSGANAAASVALVDQMDPSDRVIAREAYAKALEMMYIVYVAFGAVGVAASLLIRQKKLSKEHTEHKTGLKTLRSREAKKAK</sequence>
<feature type="transmembrane region" description="Helical" evidence="11">
    <location>
        <begin position="599"/>
        <end position="618"/>
    </location>
</feature>
<dbReference type="SUPFAM" id="SSF103473">
    <property type="entry name" value="MFS general substrate transporter"/>
    <property type="match status" value="1"/>
</dbReference>
<dbReference type="VEuPathDB" id="FungiDB:jhhlp_005276"/>
<dbReference type="FunCoup" id="A0A2N3N7H1">
    <property type="interactions" value="53"/>
</dbReference>
<dbReference type="PANTHER" id="PTHR23501:SF102">
    <property type="entry name" value="DRUG TRANSPORTER, PUTATIVE (AFU_ORTHOLOGUE AFUA_3G08530)-RELATED"/>
    <property type="match status" value="1"/>
</dbReference>
<keyword evidence="5 11" id="KW-1133">Transmembrane helix</keyword>
<dbReference type="Proteomes" id="UP000233524">
    <property type="component" value="Unassembled WGS sequence"/>
</dbReference>
<feature type="transmembrane region" description="Helical" evidence="11">
    <location>
        <begin position="350"/>
        <end position="372"/>
    </location>
</feature>
<dbReference type="Gene3D" id="1.20.1250.20">
    <property type="entry name" value="MFS general substrate transporter like domains"/>
    <property type="match status" value="1"/>
</dbReference>
<dbReference type="EMBL" id="NLAX01000697">
    <property type="protein sequence ID" value="PKS08332.1"/>
    <property type="molecule type" value="Genomic_DNA"/>
</dbReference>
<dbReference type="Pfam" id="PF07690">
    <property type="entry name" value="MFS_1"/>
    <property type="match status" value="1"/>
</dbReference>